<feature type="domain" description="IraD/Gp25-like" evidence="1">
    <location>
        <begin position="25"/>
        <end position="114"/>
    </location>
</feature>
<organism evidence="2 3">
    <name type="scientific">Pseudonocardia charpentierae</name>
    <dbReference type="NCBI Taxonomy" id="3075545"/>
    <lineage>
        <taxon>Bacteria</taxon>
        <taxon>Bacillati</taxon>
        <taxon>Actinomycetota</taxon>
        <taxon>Actinomycetes</taxon>
        <taxon>Pseudonocardiales</taxon>
        <taxon>Pseudonocardiaceae</taxon>
        <taxon>Pseudonocardia</taxon>
    </lineage>
</organism>
<evidence type="ECO:0000313" key="2">
    <source>
        <dbReference type="EMBL" id="MDT0348426.1"/>
    </source>
</evidence>
<protein>
    <submittedName>
        <fullName evidence="2">GPW/gp25 family protein</fullName>
    </submittedName>
</protein>
<proteinExistence type="predicted"/>
<sequence>MEFVGAGIAFPMRTDAIGGVALVAREREIQEAIRLILGTSPGERPMRPEFGCRISEHVFSPANATTAGQLSYDVRVALDRWEPRIDVDDVSVSFDAADSGVLYIDITYRIRGTNDPRNLVFPFYVIPQHDPVQFQVDALPDGS</sequence>
<dbReference type="Gene3D" id="3.10.450.40">
    <property type="match status" value="1"/>
</dbReference>
<dbReference type="InterPro" id="IPR007048">
    <property type="entry name" value="IraD/Gp25-like"/>
</dbReference>
<dbReference type="SUPFAM" id="SSF160719">
    <property type="entry name" value="gpW/gp25-like"/>
    <property type="match status" value="1"/>
</dbReference>
<gene>
    <name evidence="2" type="ORF">RM445_02675</name>
</gene>
<reference evidence="3" key="1">
    <citation type="submission" date="2023-07" db="EMBL/GenBank/DDBJ databases">
        <title>30 novel species of actinomycetes from the DSMZ collection.</title>
        <authorList>
            <person name="Nouioui I."/>
        </authorList>
    </citation>
    <scope>NUCLEOTIDE SEQUENCE [LARGE SCALE GENOMIC DNA]</scope>
    <source>
        <strain evidence="3">DSM 45834</strain>
    </source>
</reference>
<dbReference type="RefSeq" id="WP_311554399.1">
    <property type="nucleotide sequence ID" value="NZ_JAVREJ010000001.1"/>
</dbReference>
<evidence type="ECO:0000259" key="1">
    <source>
        <dbReference type="Pfam" id="PF04965"/>
    </source>
</evidence>
<comment type="caution">
    <text evidence="2">The sequence shown here is derived from an EMBL/GenBank/DDBJ whole genome shotgun (WGS) entry which is preliminary data.</text>
</comment>
<dbReference type="EMBL" id="JAVREJ010000001">
    <property type="protein sequence ID" value="MDT0348426.1"/>
    <property type="molecule type" value="Genomic_DNA"/>
</dbReference>
<accession>A0ABU2N3D2</accession>
<keyword evidence="3" id="KW-1185">Reference proteome</keyword>
<name>A0ABU2N3D2_9PSEU</name>
<evidence type="ECO:0000313" key="3">
    <source>
        <dbReference type="Proteomes" id="UP001183202"/>
    </source>
</evidence>
<dbReference type="Proteomes" id="UP001183202">
    <property type="component" value="Unassembled WGS sequence"/>
</dbReference>
<dbReference type="Pfam" id="PF04965">
    <property type="entry name" value="GPW_gp25"/>
    <property type="match status" value="1"/>
</dbReference>